<accession>A0A1K0JH89</accession>
<name>A0A1K0JH89_CUPNE</name>
<dbReference type="RefSeq" id="WP_340522302.1">
    <property type="nucleotide sequence ID" value="NZ_FMSH01000106.1"/>
</dbReference>
<reference evidence="1" key="1">
    <citation type="submission" date="2016-09" db="EMBL/GenBank/DDBJ databases">
        <authorList>
            <person name="Capua I."/>
            <person name="De Benedictis P."/>
            <person name="Joannis T."/>
            <person name="Lombin L.H."/>
            <person name="Cattoli G."/>
        </authorList>
    </citation>
    <scope>NUCLEOTIDE SEQUENCE</scope>
    <source>
        <strain evidence="1">B9</strain>
    </source>
</reference>
<dbReference type="EMBL" id="FMSH01000106">
    <property type="protein sequence ID" value="SCU74655.1"/>
    <property type="molecule type" value="Genomic_DNA"/>
</dbReference>
<evidence type="ECO:0000313" key="1">
    <source>
        <dbReference type="EMBL" id="SCU74655.1"/>
    </source>
</evidence>
<protein>
    <recommendedName>
        <fullName evidence="2">DUF1484 family protein</fullName>
    </recommendedName>
</protein>
<evidence type="ECO:0008006" key="2">
    <source>
        <dbReference type="Google" id="ProtNLM"/>
    </source>
</evidence>
<gene>
    <name evidence="1" type="ORF">CNECB9_1940018</name>
</gene>
<dbReference type="AlphaFoldDB" id="A0A1K0JH89"/>
<proteinExistence type="predicted"/>
<organism evidence="1">
    <name type="scientific">Cupriavidus necator</name>
    <name type="common">Alcaligenes eutrophus</name>
    <name type="synonym">Ralstonia eutropha</name>
    <dbReference type="NCBI Taxonomy" id="106590"/>
    <lineage>
        <taxon>Bacteria</taxon>
        <taxon>Pseudomonadati</taxon>
        <taxon>Pseudomonadota</taxon>
        <taxon>Betaproteobacteria</taxon>
        <taxon>Burkholderiales</taxon>
        <taxon>Burkholderiaceae</taxon>
        <taxon>Cupriavidus</taxon>
    </lineage>
</organism>
<sequence>MTTIDEMTNECLQQVRAGIDGVLVLLDHESERSEGCFSALCLLGMVKAQLDGLLAERERMLQRLVGVTGQSSSHHSAGNLA</sequence>